<accession>A0A4S8LIQ4</accession>
<evidence type="ECO:0000313" key="3">
    <source>
        <dbReference type="EMBL" id="THU88881.1"/>
    </source>
</evidence>
<dbReference type="Proteomes" id="UP000297245">
    <property type="component" value="Unassembled WGS sequence"/>
</dbReference>
<feature type="compositionally biased region" description="Acidic residues" evidence="1">
    <location>
        <begin position="1"/>
        <end position="13"/>
    </location>
</feature>
<dbReference type="EMBL" id="ML179391">
    <property type="protein sequence ID" value="THU88881.1"/>
    <property type="molecule type" value="Genomic_DNA"/>
</dbReference>
<sequence length="79" mass="8963">MRDVDLEDSDVEFVSDSNQTHMEQIEVDSDSSEDEFLFREDSKDEAPHGRSPGGSRYFGAQNIGLRQQRLEAEGQQEGQ</sequence>
<feature type="compositionally biased region" description="Acidic residues" evidence="1">
    <location>
        <begin position="25"/>
        <end position="35"/>
    </location>
</feature>
<feature type="region of interest" description="Disordered" evidence="1">
    <location>
        <begin position="1"/>
        <end position="61"/>
    </location>
</feature>
<reference evidence="3 4" key="1">
    <citation type="journal article" date="2019" name="Nat. Ecol. Evol.">
        <title>Megaphylogeny resolves global patterns of mushroom evolution.</title>
        <authorList>
            <person name="Varga T."/>
            <person name="Krizsan K."/>
            <person name="Foldi C."/>
            <person name="Dima B."/>
            <person name="Sanchez-Garcia M."/>
            <person name="Sanchez-Ramirez S."/>
            <person name="Szollosi G.J."/>
            <person name="Szarkandi J.G."/>
            <person name="Papp V."/>
            <person name="Albert L."/>
            <person name="Andreopoulos W."/>
            <person name="Angelini C."/>
            <person name="Antonin V."/>
            <person name="Barry K.W."/>
            <person name="Bougher N.L."/>
            <person name="Buchanan P."/>
            <person name="Buyck B."/>
            <person name="Bense V."/>
            <person name="Catcheside P."/>
            <person name="Chovatia M."/>
            <person name="Cooper J."/>
            <person name="Damon W."/>
            <person name="Desjardin D."/>
            <person name="Finy P."/>
            <person name="Geml J."/>
            <person name="Haridas S."/>
            <person name="Hughes K."/>
            <person name="Justo A."/>
            <person name="Karasinski D."/>
            <person name="Kautmanova I."/>
            <person name="Kiss B."/>
            <person name="Kocsube S."/>
            <person name="Kotiranta H."/>
            <person name="LaButti K.M."/>
            <person name="Lechner B.E."/>
            <person name="Liimatainen K."/>
            <person name="Lipzen A."/>
            <person name="Lukacs Z."/>
            <person name="Mihaltcheva S."/>
            <person name="Morgado L.N."/>
            <person name="Niskanen T."/>
            <person name="Noordeloos M.E."/>
            <person name="Ohm R.A."/>
            <person name="Ortiz-Santana B."/>
            <person name="Ovrebo C."/>
            <person name="Racz N."/>
            <person name="Riley R."/>
            <person name="Savchenko A."/>
            <person name="Shiryaev A."/>
            <person name="Soop K."/>
            <person name="Spirin V."/>
            <person name="Szebenyi C."/>
            <person name="Tomsovsky M."/>
            <person name="Tulloss R.E."/>
            <person name="Uehling J."/>
            <person name="Grigoriev I.V."/>
            <person name="Vagvolgyi C."/>
            <person name="Papp T."/>
            <person name="Martin F.M."/>
            <person name="Miettinen O."/>
            <person name="Hibbett D.S."/>
            <person name="Nagy L.G."/>
        </authorList>
    </citation>
    <scope>NUCLEOTIDE SEQUENCE [LARGE SCALE GENOMIC DNA]</scope>
    <source>
        <strain evidence="3 4">CBS 962.96</strain>
    </source>
</reference>
<protein>
    <submittedName>
        <fullName evidence="3">Uncharacterized protein</fullName>
    </submittedName>
</protein>
<dbReference type="AlphaFoldDB" id="A0A4S8LIQ4"/>
<evidence type="ECO:0000256" key="1">
    <source>
        <dbReference type="SAM" id="MobiDB-lite"/>
    </source>
</evidence>
<proteinExistence type="predicted"/>
<organism evidence="3 4">
    <name type="scientific">Dendrothele bispora (strain CBS 962.96)</name>
    <dbReference type="NCBI Taxonomy" id="1314807"/>
    <lineage>
        <taxon>Eukaryota</taxon>
        <taxon>Fungi</taxon>
        <taxon>Dikarya</taxon>
        <taxon>Basidiomycota</taxon>
        <taxon>Agaricomycotina</taxon>
        <taxon>Agaricomycetes</taxon>
        <taxon>Agaricomycetidae</taxon>
        <taxon>Agaricales</taxon>
        <taxon>Agaricales incertae sedis</taxon>
        <taxon>Dendrothele</taxon>
    </lineage>
</organism>
<feature type="compositionally biased region" description="Basic and acidic residues" evidence="1">
    <location>
        <begin position="36"/>
        <end position="48"/>
    </location>
</feature>
<evidence type="ECO:0000313" key="4">
    <source>
        <dbReference type="Proteomes" id="UP000297245"/>
    </source>
</evidence>
<evidence type="ECO:0000313" key="2">
    <source>
        <dbReference type="EMBL" id="THU85679.1"/>
    </source>
</evidence>
<gene>
    <name evidence="3" type="ORF">K435DRAFT_865871</name>
    <name evidence="2" type="ORF">K435DRAFT_869051</name>
</gene>
<keyword evidence="4" id="KW-1185">Reference proteome</keyword>
<dbReference type="EMBL" id="ML179535">
    <property type="protein sequence ID" value="THU85679.1"/>
    <property type="molecule type" value="Genomic_DNA"/>
</dbReference>
<name>A0A4S8LIQ4_DENBC</name>